<dbReference type="InterPro" id="IPR003835">
    <property type="entry name" value="Glyco_trans_19"/>
</dbReference>
<dbReference type="OrthoDB" id="9801642at2"/>
<dbReference type="Proteomes" id="UP000266183">
    <property type="component" value="Chromosome"/>
</dbReference>
<dbReference type="AlphaFoldDB" id="A0A385SL41"/>
<evidence type="ECO:0000256" key="5">
    <source>
        <dbReference type="ARBA" id="ARBA00022556"/>
    </source>
</evidence>
<dbReference type="EC" id="2.4.1.182" evidence="2 10"/>
<keyword evidence="4" id="KW-0444">Lipid biosynthesis</keyword>
<comment type="catalytic activity">
    <reaction evidence="9">
        <text>a lipid X + a UDP-2-N,3-O-bis[(3R)-3-hydroxyacyl]-alpha-D-glucosamine = a lipid A disaccharide + UDP + H(+)</text>
        <dbReference type="Rhea" id="RHEA:67828"/>
        <dbReference type="ChEBI" id="CHEBI:15378"/>
        <dbReference type="ChEBI" id="CHEBI:58223"/>
        <dbReference type="ChEBI" id="CHEBI:137748"/>
        <dbReference type="ChEBI" id="CHEBI:176338"/>
        <dbReference type="ChEBI" id="CHEBI:176343"/>
        <dbReference type="EC" id="2.4.1.182"/>
    </reaction>
</comment>
<evidence type="ECO:0000256" key="4">
    <source>
        <dbReference type="ARBA" id="ARBA00022516"/>
    </source>
</evidence>
<keyword evidence="5" id="KW-0441">Lipid A biosynthesis</keyword>
<evidence type="ECO:0000256" key="1">
    <source>
        <dbReference type="ARBA" id="ARBA00002056"/>
    </source>
</evidence>
<evidence type="ECO:0000256" key="3">
    <source>
        <dbReference type="ARBA" id="ARBA00020902"/>
    </source>
</evidence>
<keyword evidence="8" id="KW-0443">Lipid metabolism</keyword>
<evidence type="ECO:0000313" key="11">
    <source>
        <dbReference type="EMBL" id="AYB29748.1"/>
    </source>
</evidence>
<dbReference type="EMBL" id="CP032382">
    <property type="protein sequence ID" value="AYB29748.1"/>
    <property type="molecule type" value="Genomic_DNA"/>
</dbReference>
<reference evidence="12" key="1">
    <citation type="submission" date="2018-09" db="EMBL/GenBank/DDBJ databases">
        <title>Chryseolinea sp. KIS68-18 isolated from soil.</title>
        <authorList>
            <person name="Weon H.-Y."/>
            <person name="Kwon S.-W."/>
            <person name="Lee S.A."/>
        </authorList>
    </citation>
    <scope>NUCLEOTIDE SEQUENCE [LARGE SCALE GENOMIC DNA]</scope>
    <source>
        <strain evidence="12">KIS68-18</strain>
    </source>
</reference>
<evidence type="ECO:0000313" key="12">
    <source>
        <dbReference type="Proteomes" id="UP000266183"/>
    </source>
</evidence>
<dbReference type="Pfam" id="PF02684">
    <property type="entry name" value="LpxB"/>
    <property type="match status" value="1"/>
</dbReference>
<keyword evidence="7 11" id="KW-0808">Transferase</keyword>
<dbReference type="RefSeq" id="WP_119753061.1">
    <property type="nucleotide sequence ID" value="NZ_CP032382.1"/>
</dbReference>
<dbReference type="GO" id="GO:0005543">
    <property type="term" value="F:phospholipid binding"/>
    <property type="evidence" value="ECO:0007669"/>
    <property type="project" value="TreeGrafter"/>
</dbReference>
<dbReference type="KEGG" id="chk:D4L85_03780"/>
<dbReference type="SUPFAM" id="SSF53756">
    <property type="entry name" value="UDP-Glycosyltransferase/glycogen phosphorylase"/>
    <property type="match status" value="1"/>
</dbReference>
<evidence type="ECO:0000256" key="6">
    <source>
        <dbReference type="ARBA" id="ARBA00022676"/>
    </source>
</evidence>
<proteinExistence type="predicted"/>
<organism evidence="11 12">
    <name type="scientific">Chryseolinea soli</name>
    <dbReference type="NCBI Taxonomy" id="2321403"/>
    <lineage>
        <taxon>Bacteria</taxon>
        <taxon>Pseudomonadati</taxon>
        <taxon>Bacteroidota</taxon>
        <taxon>Cytophagia</taxon>
        <taxon>Cytophagales</taxon>
        <taxon>Fulvivirgaceae</taxon>
        <taxon>Chryseolinea</taxon>
    </lineage>
</organism>
<dbReference type="PANTHER" id="PTHR30372">
    <property type="entry name" value="LIPID-A-DISACCHARIDE SYNTHASE"/>
    <property type="match status" value="1"/>
</dbReference>
<dbReference type="GO" id="GO:0008915">
    <property type="term" value="F:lipid-A-disaccharide synthase activity"/>
    <property type="evidence" value="ECO:0007669"/>
    <property type="project" value="UniProtKB-UniRule"/>
</dbReference>
<dbReference type="GO" id="GO:0016020">
    <property type="term" value="C:membrane"/>
    <property type="evidence" value="ECO:0007669"/>
    <property type="project" value="GOC"/>
</dbReference>
<evidence type="ECO:0000256" key="2">
    <source>
        <dbReference type="ARBA" id="ARBA00012687"/>
    </source>
</evidence>
<comment type="function">
    <text evidence="1">Condensation of UDP-2,3-diacylglucosamine and 2,3-diacylglucosamine-1-phosphate to form lipid A disaccharide, a precursor of lipid A, a phosphorylated glycolipid that anchors the lipopolysaccharide to the outer membrane of the cell.</text>
</comment>
<dbReference type="GO" id="GO:0009245">
    <property type="term" value="P:lipid A biosynthetic process"/>
    <property type="evidence" value="ECO:0007669"/>
    <property type="project" value="UniProtKB-UniRule"/>
</dbReference>
<name>A0A385SL41_9BACT</name>
<gene>
    <name evidence="11" type="ORF">D4L85_03780</name>
</gene>
<dbReference type="NCBIfam" id="TIGR00215">
    <property type="entry name" value="lpxB"/>
    <property type="match status" value="1"/>
</dbReference>
<sequence>MRYYIIAGERSGDLHGGNLVKALRQRDPQATFRGFGGEYMQEAGVTLTLHYSEMAFMGFAQVVLNLNRISKFIKQCTADIKDFKPDVVILIDYGGFNRQIAAFCKKNGFKNFYYITPKVWAWGVYRARELKKNVDRMFVILPFEKDFFKKFQWDVDYVGNPVLDAVKAHHRDDQFLSKWNLSGNKEIIALLPGSRKQELERLVPVMADVARRFPEYQFAVAAVSNLDKTLYAPFSELKNVSYVEEQTYDLLSHARAAIVTSGTATLETALFRVPQIVVYKTSWINYKISKWVIQVPYISLVNLIAGREVVKEMIQDDANVDHLAGELKQLLIDSPRRKEVLNGYDEIIKILDTGSASENAAALMTGYLIR</sequence>
<evidence type="ECO:0000256" key="10">
    <source>
        <dbReference type="NCBIfam" id="TIGR00215"/>
    </source>
</evidence>
<keyword evidence="12" id="KW-1185">Reference proteome</keyword>
<keyword evidence="6 11" id="KW-0328">Glycosyltransferase</keyword>
<protein>
    <recommendedName>
        <fullName evidence="3 10">Lipid-A-disaccharide synthase</fullName>
        <ecNumber evidence="2 10">2.4.1.182</ecNumber>
    </recommendedName>
</protein>
<evidence type="ECO:0000256" key="9">
    <source>
        <dbReference type="ARBA" id="ARBA00048975"/>
    </source>
</evidence>
<evidence type="ECO:0000256" key="8">
    <source>
        <dbReference type="ARBA" id="ARBA00023098"/>
    </source>
</evidence>
<evidence type="ECO:0000256" key="7">
    <source>
        <dbReference type="ARBA" id="ARBA00022679"/>
    </source>
</evidence>
<accession>A0A385SL41</accession>
<dbReference type="Gene3D" id="3.40.50.2000">
    <property type="entry name" value="Glycogen Phosphorylase B"/>
    <property type="match status" value="2"/>
</dbReference>
<dbReference type="PANTHER" id="PTHR30372:SF4">
    <property type="entry name" value="LIPID-A-DISACCHARIDE SYNTHASE, MITOCHONDRIAL-RELATED"/>
    <property type="match status" value="1"/>
</dbReference>